<keyword evidence="1" id="KW-0812">Transmembrane</keyword>
<reference evidence="4" key="1">
    <citation type="submission" date="2016-10" db="EMBL/GenBank/DDBJ databases">
        <authorList>
            <person name="Varghese N."/>
            <person name="Submissions S."/>
        </authorList>
    </citation>
    <scope>NUCLEOTIDE SEQUENCE [LARGE SCALE GENOMIC DNA]</scope>
    <source>
        <strain evidence="4">SP</strain>
    </source>
</reference>
<feature type="transmembrane region" description="Helical" evidence="1">
    <location>
        <begin position="183"/>
        <end position="205"/>
    </location>
</feature>
<protein>
    <submittedName>
        <fullName evidence="3">Zinc-ribbon domain-containing protein</fullName>
    </submittedName>
</protein>
<keyword evidence="1" id="KW-0472">Membrane</keyword>
<dbReference type="STRING" id="1503961.SAMN05421736_12173"/>
<evidence type="ECO:0000259" key="2">
    <source>
        <dbReference type="Pfam" id="PF13240"/>
    </source>
</evidence>
<organism evidence="3 4">
    <name type="scientific">Evansella caseinilytica</name>
    <dbReference type="NCBI Taxonomy" id="1503961"/>
    <lineage>
        <taxon>Bacteria</taxon>
        <taxon>Bacillati</taxon>
        <taxon>Bacillota</taxon>
        <taxon>Bacilli</taxon>
        <taxon>Bacillales</taxon>
        <taxon>Bacillaceae</taxon>
        <taxon>Evansella</taxon>
    </lineage>
</organism>
<feature type="transmembrane region" description="Helical" evidence="1">
    <location>
        <begin position="120"/>
        <end position="143"/>
    </location>
</feature>
<keyword evidence="1" id="KW-1133">Transmembrane helix</keyword>
<feature type="transmembrane region" description="Helical" evidence="1">
    <location>
        <begin position="155"/>
        <end position="177"/>
    </location>
</feature>
<sequence>MFCSSCGNKIQGGTKFCGSCGANLLQGNEENGQEGGQQEAQPQASSLQDHEYVKKGKEVSKLYYQFALSALKSPFLFAKNTHEASPVNGLISMILFSIFFPFSTYLAMRNPYINPPFAEIVLGPAIVLFITFVVITGIMYVVLKLMQAEADFKLVLTRFGALLVFPLLFVIGGFFLTLISVKFIGTVAAAIGLAFLSLSSFAVLFSFERKNSGGLDAYYGIIIMVVTLFIVFAIVSSIVFEALLNQLPFSYYLF</sequence>
<dbReference type="Proteomes" id="UP000198935">
    <property type="component" value="Unassembled WGS sequence"/>
</dbReference>
<feature type="transmembrane region" description="Helical" evidence="1">
    <location>
        <begin position="217"/>
        <end position="240"/>
    </location>
</feature>
<feature type="transmembrane region" description="Helical" evidence="1">
    <location>
        <begin position="90"/>
        <end position="108"/>
    </location>
</feature>
<proteinExistence type="predicted"/>
<accession>A0A1H3UIK9</accession>
<dbReference type="AlphaFoldDB" id="A0A1H3UIK9"/>
<evidence type="ECO:0000313" key="3">
    <source>
        <dbReference type="EMBL" id="SDZ61851.1"/>
    </source>
</evidence>
<keyword evidence="4" id="KW-1185">Reference proteome</keyword>
<evidence type="ECO:0000313" key="4">
    <source>
        <dbReference type="Proteomes" id="UP000198935"/>
    </source>
</evidence>
<gene>
    <name evidence="3" type="ORF">SAMN05421736_12173</name>
</gene>
<evidence type="ECO:0000256" key="1">
    <source>
        <dbReference type="SAM" id="Phobius"/>
    </source>
</evidence>
<dbReference type="InterPro" id="IPR026870">
    <property type="entry name" value="Zinc_ribbon_dom"/>
</dbReference>
<dbReference type="Pfam" id="PF13240">
    <property type="entry name" value="Zn_Ribbon_1"/>
    <property type="match status" value="1"/>
</dbReference>
<name>A0A1H3UIK9_9BACI</name>
<dbReference type="EMBL" id="FNPI01000021">
    <property type="protein sequence ID" value="SDZ61851.1"/>
    <property type="molecule type" value="Genomic_DNA"/>
</dbReference>
<feature type="domain" description="Zinc-ribbon" evidence="2">
    <location>
        <begin position="2"/>
        <end position="24"/>
    </location>
</feature>